<name>A0A133VLD2_9EURY</name>
<organism evidence="1 2">
    <name type="scientific">candidate division MSBL1 archaeon SCGC-AAA382C18</name>
    <dbReference type="NCBI Taxonomy" id="1698281"/>
    <lineage>
        <taxon>Archaea</taxon>
        <taxon>Methanobacteriati</taxon>
        <taxon>Methanobacteriota</taxon>
        <taxon>candidate division MSBL1</taxon>
    </lineage>
</organism>
<evidence type="ECO:0000313" key="1">
    <source>
        <dbReference type="EMBL" id="KXB07266.1"/>
    </source>
</evidence>
<comment type="caution">
    <text evidence="1">The sequence shown here is derived from an EMBL/GenBank/DDBJ whole genome shotgun (WGS) entry which is preliminary data.</text>
</comment>
<evidence type="ECO:0000313" key="2">
    <source>
        <dbReference type="Proteomes" id="UP000070404"/>
    </source>
</evidence>
<dbReference type="AlphaFoldDB" id="A0A133VLD2"/>
<dbReference type="EMBL" id="LHYF01000005">
    <property type="protein sequence ID" value="KXB07266.1"/>
    <property type="molecule type" value="Genomic_DNA"/>
</dbReference>
<accession>A0A133VLD2</accession>
<protein>
    <submittedName>
        <fullName evidence="1">Uncharacterized protein</fullName>
    </submittedName>
</protein>
<reference evidence="1 2" key="1">
    <citation type="journal article" date="2016" name="Sci. Rep.">
        <title>Metabolic traits of an uncultured archaeal lineage -MSBL1- from brine pools of the Red Sea.</title>
        <authorList>
            <person name="Mwirichia R."/>
            <person name="Alam I."/>
            <person name="Rashid M."/>
            <person name="Vinu M."/>
            <person name="Ba-Alawi W."/>
            <person name="Anthony Kamau A."/>
            <person name="Kamanda Ngugi D."/>
            <person name="Goker M."/>
            <person name="Klenk H.P."/>
            <person name="Bajic V."/>
            <person name="Stingl U."/>
        </authorList>
    </citation>
    <scope>NUCLEOTIDE SEQUENCE [LARGE SCALE GENOMIC DNA]</scope>
    <source>
        <strain evidence="1">SCGC-AAA382C18</strain>
    </source>
</reference>
<sequence>MPTTVKLDEERKKKLEKLLAKIYLEEGKKVSLQEALGRAVDTALEDDEFLRDLAELPPLEEDPAWKMLKKPKHWNIGDSSEDIDEHIYGDN</sequence>
<proteinExistence type="predicted"/>
<keyword evidence="2" id="KW-1185">Reference proteome</keyword>
<gene>
    <name evidence="1" type="ORF">AKJ52_00570</name>
</gene>
<dbReference type="Proteomes" id="UP000070404">
    <property type="component" value="Unassembled WGS sequence"/>
</dbReference>